<dbReference type="PANTHER" id="PTHR44936">
    <property type="entry name" value="SENSOR PROTEIN CREC"/>
    <property type="match status" value="1"/>
</dbReference>
<keyword evidence="6" id="KW-0808">Transferase</keyword>
<dbReference type="SUPFAM" id="SSF47384">
    <property type="entry name" value="Homodimeric domain of signal transducing histidine kinase"/>
    <property type="match status" value="1"/>
</dbReference>
<dbReference type="InterPro" id="IPR036097">
    <property type="entry name" value="HisK_dim/P_sf"/>
</dbReference>
<evidence type="ECO:0000256" key="4">
    <source>
        <dbReference type="ARBA" id="ARBA00022475"/>
    </source>
</evidence>
<dbReference type="InterPro" id="IPR003594">
    <property type="entry name" value="HATPase_dom"/>
</dbReference>
<comment type="catalytic activity">
    <reaction evidence="1">
        <text>ATP + protein L-histidine = ADP + protein N-phospho-L-histidine.</text>
        <dbReference type="EC" id="2.7.13.3"/>
    </reaction>
</comment>
<keyword evidence="4" id="KW-1003">Cell membrane</keyword>
<dbReference type="SMART" id="SM00387">
    <property type="entry name" value="HATPase_c"/>
    <property type="match status" value="1"/>
</dbReference>
<dbReference type="InterPro" id="IPR004358">
    <property type="entry name" value="Sig_transdc_His_kin-like_C"/>
</dbReference>
<dbReference type="InterPro" id="IPR005467">
    <property type="entry name" value="His_kinase_dom"/>
</dbReference>
<reference evidence="12" key="1">
    <citation type="journal article" date="2021" name="PeerJ">
        <title>Extensive microbial diversity within the chicken gut microbiome revealed by metagenomics and culture.</title>
        <authorList>
            <person name="Gilroy R."/>
            <person name="Ravi A."/>
            <person name="Getino M."/>
            <person name="Pursley I."/>
            <person name="Horton D.L."/>
            <person name="Alikhan N.F."/>
            <person name="Baker D."/>
            <person name="Gharbi K."/>
            <person name="Hall N."/>
            <person name="Watson M."/>
            <person name="Adriaenssens E.M."/>
            <person name="Foster-Nyarko E."/>
            <person name="Jarju S."/>
            <person name="Secka A."/>
            <person name="Antonio M."/>
            <person name="Oren A."/>
            <person name="Chaudhuri R.R."/>
            <person name="La Ragione R."/>
            <person name="Hildebrand F."/>
            <person name="Pallen M.J."/>
        </authorList>
    </citation>
    <scope>NUCLEOTIDE SEQUENCE</scope>
    <source>
        <strain evidence="12">ChiBcec16-3735</strain>
    </source>
</reference>
<evidence type="ECO:0000256" key="8">
    <source>
        <dbReference type="ARBA" id="ARBA00023012"/>
    </source>
</evidence>
<feature type="transmembrane region" description="Helical" evidence="10">
    <location>
        <begin position="12"/>
        <end position="36"/>
    </location>
</feature>
<keyword evidence="10" id="KW-1133">Transmembrane helix</keyword>
<organism evidence="12 13">
    <name type="scientific">Candidatus Faecalibacterium gallistercoris</name>
    <dbReference type="NCBI Taxonomy" id="2838579"/>
    <lineage>
        <taxon>Bacteria</taxon>
        <taxon>Bacillati</taxon>
        <taxon>Bacillota</taxon>
        <taxon>Clostridia</taxon>
        <taxon>Eubacteriales</taxon>
        <taxon>Oscillospiraceae</taxon>
        <taxon>Faecalibacterium</taxon>
    </lineage>
</organism>
<gene>
    <name evidence="12" type="ORF">H9725_00530</name>
</gene>
<evidence type="ECO:0000256" key="3">
    <source>
        <dbReference type="ARBA" id="ARBA00012438"/>
    </source>
</evidence>
<evidence type="ECO:0000313" key="13">
    <source>
        <dbReference type="Proteomes" id="UP000824065"/>
    </source>
</evidence>
<dbReference type="InterPro" id="IPR036890">
    <property type="entry name" value="HATPase_C_sf"/>
</dbReference>
<protein>
    <recommendedName>
        <fullName evidence="3">histidine kinase</fullName>
        <ecNumber evidence="3">2.7.13.3</ecNumber>
    </recommendedName>
</protein>
<dbReference type="Proteomes" id="UP000824065">
    <property type="component" value="Unassembled WGS sequence"/>
</dbReference>
<sequence length="457" mass="49458">MNPVRRFFRRYVLSTVGLLALLLAANILLIVGLLLISEVTPPRESFSITAFCGHLSQGPDGWQADAQATAMLDPDAWAMVLDPEGNVVWEYRMPQELARHYSAGAVAMFSRWYLEDWPMTVWAQDDGSLVAVAQPKGTMVKYYLSMDKSYFGFLSMLFSVVFYANLLLIVVLFLHSARRVEKAMDPILNGINSMVSGKPVHLREDGELAEISAGLNRAAAYIVQKDNTRGDWIRGISHDIRTPLSVILGYASELEENPALPGAARDQAAVIRRQSEKLTGLVADLNLTTKLEYALRPLEVKQLDPVELARQAVSEVLNSGLADAYTLTFTEAAPGARMTVEGDPALLSRMLANLLHNSVDHNPGGCGIEVMVGPAATGGCVFTVADSGVGVSVDKLRILNRGAPVASTQAADPESGAEHGLGLRIVRQIVRAHHGRLTFAAAAPHGLIVRVWIGGKG</sequence>
<keyword evidence="10" id="KW-0472">Membrane</keyword>
<dbReference type="GO" id="GO:0000155">
    <property type="term" value="F:phosphorelay sensor kinase activity"/>
    <property type="evidence" value="ECO:0007669"/>
    <property type="project" value="InterPro"/>
</dbReference>
<dbReference type="Gene3D" id="3.30.565.10">
    <property type="entry name" value="Histidine kinase-like ATPase, C-terminal domain"/>
    <property type="match status" value="1"/>
</dbReference>
<evidence type="ECO:0000259" key="11">
    <source>
        <dbReference type="PROSITE" id="PS50109"/>
    </source>
</evidence>
<evidence type="ECO:0000256" key="1">
    <source>
        <dbReference type="ARBA" id="ARBA00000085"/>
    </source>
</evidence>
<dbReference type="Pfam" id="PF00512">
    <property type="entry name" value="HisKA"/>
    <property type="match status" value="1"/>
</dbReference>
<evidence type="ECO:0000256" key="6">
    <source>
        <dbReference type="ARBA" id="ARBA00022679"/>
    </source>
</evidence>
<keyword evidence="10" id="KW-0812">Transmembrane</keyword>
<accession>A0A9D2FE91</accession>
<dbReference type="Pfam" id="PF02518">
    <property type="entry name" value="HATPase_c"/>
    <property type="match status" value="1"/>
</dbReference>
<feature type="domain" description="Histidine kinase" evidence="11">
    <location>
        <begin position="235"/>
        <end position="457"/>
    </location>
</feature>
<keyword evidence="5" id="KW-0597">Phosphoprotein</keyword>
<dbReference type="SUPFAM" id="SSF55874">
    <property type="entry name" value="ATPase domain of HSP90 chaperone/DNA topoisomerase II/histidine kinase"/>
    <property type="match status" value="1"/>
</dbReference>
<dbReference type="AlphaFoldDB" id="A0A9D2FE91"/>
<dbReference type="CDD" id="cd00082">
    <property type="entry name" value="HisKA"/>
    <property type="match status" value="1"/>
</dbReference>
<keyword evidence="8" id="KW-0902">Two-component regulatory system</keyword>
<feature type="transmembrane region" description="Helical" evidence="10">
    <location>
        <begin position="150"/>
        <end position="174"/>
    </location>
</feature>
<comment type="caution">
    <text evidence="12">The sequence shown here is derived from an EMBL/GenBank/DDBJ whole genome shotgun (WGS) entry which is preliminary data.</text>
</comment>
<evidence type="ECO:0000256" key="9">
    <source>
        <dbReference type="ARBA" id="ARBA00023026"/>
    </source>
</evidence>
<evidence type="ECO:0000256" key="5">
    <source>
        <dbReference type="ARBA" id="ARBA00022553"/>
    </source>
</evidence>
<comment type="subcellular location">
    <subcellularLocation>
        <location evidence="2">Cell membrane</location>
        <topology evidence="2">Multi-pass membrane protein</topology>
    </subcellularLocation>
</comment>
<evidence type="ECO:0000256" key="10">
    <source>
        <dbReference type="SAM" id="Phobius"/>
    </source>
</evidence>
<reference evidence="12" key="2">
    <citation type="submission" date="2021-04" db="EMBL/GenBank/DDBJ databases">
        <authorList>
            <person name="Gilroy R."/>
        </authorList>
    </citation>
    <scope>NUCLEOTIDE SEQUENCE</scope>
    <source>
        <strain evidence="12">ChiBcec16-3735</strain>
    </source>
</reference>
<evidence type="ECO:0000256" key="7">
    <source>
        <dbReference type="ARBA" id="ARBA00022777"/>
    </source>
</evidence>
<name>A0A9D2FE91_9FIRM</name>
<dbReference type="PROSITE" id="PS50109">
    <property type="entry name" value="HIS_KIN"/>
    <property type="match status" value="1"/>
</dbReference>
<dbReference type="PANTHER" id="PTHR44936:SF9">
    <property type="entry name" value="SENSOR PROTEIN CREC"/>
    <property type="match status" value="1"/>
</dbReference>
<dbReference type="SMART" id="SM00388">
    <property type="entry name" value="HisKA"/>
    <property type="match status" value="1"/>
</dbReference>
<dbReference type="PRINTS" id="PR00344">
    <property type="entry name" value="BCTRLSENSOR"/>
</dbReference>
<keyword evidence="7 12" id="KW-0418">Kinase</keyword>
<proteinExistence type="predicted"/>
<evidence type="ECO:0000256" key="2">
    <source>
        <dbReference type="ARBA" id="ARBA00004651"/>
    </source>
</evidence>
<dbReference type="InterPro" id="IPR050980">
    <property type="entry name" value="2C_sensor_his_kinase"/>
</dbReference>
<dbReference type="EC" id="2.7.13.3" evidence="3"/>
<dbReference type="EMBL" id="DXBJ01000005">
    <property type="protein sequence ID" value="HIZ57066.1"/>
    <property type="molecule type" value="Genomic_DNA"/>
</dbReference>
<dbReference type="InterPro" id="IPR003661">
    <property type="entry name" value="HisK_dim/P_dom"/>
</dbReference>
<dbReference type="GO" id="GO:0005886">
    <property type="term" value="C:plasma membrane"/>
    <property type="evidence" value="ECO:0007669"/>
    <property type="project" value="UniProtKB-SubCell"/>
</dbReference>
<keyword evidence="9" id="KW-0843">Virulence</keyword>
<dbReference type="Gene3D" id="1.10.287.130">
    <property type="match status" value="1"/>
</dbReference>
<evidence type="ECO:0000313" key="12">
    <source>
        <dbReference type="EMBL" id="HIZ57066.1"/>
    </source>
</evidence>